<feature type="domain" description="VWFD" evidence="7">
    <location>
        <begin position="1182"/>
        <end position="1363"/>
    </location>
</feature>
<keyword evidence="2" id="KW-0964">Secreted</keyword>
<dbReference type="Proteomes" id="UP000694621">
    <property type="component" value="Unplaced"/>
</dbReference>
<organism evidence="8 9">
    <name type="scientific">Astyanax mexicanus</name>
    <name type="common">Blind cave fish</name>
    <name type="synonym">Astyanax fasciatus mexicanus</name>
    <dbReference type="NCBI Taxonomy" id="7994"/>
    <lineage>
        <taxon>Eukaryota</taxon>
        <taxon>Metazoa</taxon>
        <taxon>Chordata</taxon>
        <taxon>Craniata</taxon>
        <taxon>Vertebrata</taxon>
        <taxon>Euteleostomi</taxon>
        <taxon>Actinopterygii</taxon>
        <taxon>Neopterygii</taxon>
        <taxon>Teleostei</taxon>
        <taxon>Ostariophysi</taxon>
        <taxon>Characiformes</taxon>
        <taxon>Characoidei</taxon>
        <taxon>Acestrorhamphidae</taxon>
        <taxon>Acestrorhamphinae</taxon>
        <taxon>Astyanax</taxon>
    </lineage>
</organism>
<evidence type="ECO:0000256" key="3">
    <source>
        <dbReference type="ARBA" id="ARBA00022737"/>
    </source>
</evidence>
<protein>
    <recommendedName>
        <fullName evidence="7">VWFD domain-containing protein</fullName>
    </recommendedName>
</protein>
<evidence type="ECO:0000256" key="5">
    <source>
        <dbReference type="ARBA" id="ARBA00023180"/>
    </source>
</evidence>
<dbReference type="InterPro" id="IPR001846">
    <property type="entry name" value="VWF_type-D"/>
</dbReference>
<evidence type="ECO:0000256" key="1">
    <source>
        <dbReference type="ARBA" id="ARBA00004613"/>
    </source>
</evidence>
<dbReference type="Gene3D" id="2.10.25.10">
    <property type="entry name" value="Laminin"/>
    <property type="match status" value="2"/>
</dbReference>
<feature type="domain" description="VWFD" evidence="7">
    <location>
        <begin position="666"/>
        <end position="838"/>
    </location>
</feature>
<comment type="subcellular location">
    <subcellularLocation>
        <location evidence="1">Secreted</location>
    </subcellularLocation>
</comment>
<evidence type="ECO:0000259" key="7">
    <source>
        <dbReference type="PROSITE" id="PS51233"/>
    </source>
</evidence>
<dbReference type="CDD" id="cd19941">
    <property type="entry name" value="TIL"/>
    <property type="match status" value="1"/>
</dbReference>
<reference evidence="8" key="1">
    <citation type="submission" date="2025-08" db="UniProtKB">
        <authorList>
            <consortium name="Ensembl"/>
        </authorList>
    </citation>
    <scope>IDENTIFICATION</scope>
</reference>
<dbReference type="SMART" id="SM00832">
    <property type="entry name" value="C8"/>
    <property type="match status" value="2"/>
</dbReference>
<feature type="region of interest" description="Disordered" evidence="6">
    <location>
        <begin position="1018"/>
        <end position="1114"/>
    </location>
</feature>
<dbReference type="Pfam" id="PF25962">
    <property type="entry name" value="TIL_OTOGL_Mucin"/>
    <property type="match status" value="1"/>
</dbReference>
<dbReference type="SUPFAM" id="SSF57603">
    <property type="entry name" value="FnI-like domain"/>
    <property type="match status" value="1"/>
</dbReference>
<dbReference type="SMART" id="SM00216">
    <property type="entry name" value="VWD"/>
    <property type="match status" value="3"/>
</dbReference>
<dbReference type="PANTHER" id="PTHR11339:SF408">
    <property type="entry name" value="MUCIN-5B"/>
    <property type="match status" value="1"/>
</dbReference>
<dbReference type="PROSITE" id="PS51233">
    <property type="entry name" value="VWFD"/>
    <property type="match status" value="3"/>
</dbReference>
<dbReference type="InterPro" id="IPR001007">
    <property type="entry name" value="VWF_dom"/>
</dbReference>
<dbReference type="InterPro" id="IPR058753">
    <property type="entry name" value="TIL_OTOGL_Mucin"/>
</dbReference>
<dbReference type="PANTHER" id="PTHR11339">
    <property type="entry name" value="EXTRACELLULAR MATRIX GLYCOPROTEIN RELATED"/>
    <property type="match status" value="1"/>
</dbReference>
<evidence type="ECO:0000313" key="9">
    <source>
        <dbReference type="Proteomes" id="UP000694621"/>
    </source>
</evidence>
<dbReference type="GO" id="GO:0031012">
    <property type="term" value="C:extracellular matrix"/>
    <property type="evidence" value="ECO:0007669"/>
    <property type="project" value="TreeGrafter"/>
</dbReference>
<proteinExistence type="predicted"/>
<feature type="compositionally biased region" description="Low complexity" evidence="6">
    <location>
        <begin position="1018"/>
        <end position="1112"/>
    </location>
</feature>
<name>A0A8B9K0K3_ASTMX</name>
<keyword evidence="5" id="KW-0325">Glycoprotein</keyword>
<dbReference type="InterPro" id="IPR014853">
    <property type="entry name" value="VWF/SSPO/ZAN-like_Cys-rich_dom"/>
</dbReference>
<feature type="domain" description="VWFD" evidence="7">
    <location>
        <begin position="235"/>
        <end position="425"/>
    </location>
</feature>
<evidence type="ECO:0000256" key="2">
    <source>
        <dbReference type="ARBA" id="ARBA00022525"/>
    </source>
</evidence>
<dbReference type="InterPro" id="IPR050780">
    <property type="entry name" value="Mucin_vWF_Thrombospondin_sf"/>
</dbReference>
<evidence type="ECO:0000256" key="4">
    <source>
        <dbReference type="ARBA" id="ARBA00023157"/>
    </source>
</evidence>
<dbReference type="Pfam" id="PF08742">
    <property type="entry name" value="C8"/>
    <property type="match status" value="3"/>
</dbReference>
<sequence>EGPCRWVLVRGFISIADVCETFGSGVIQTFSKSMFYLKSTCPFTLTRFTLSGVTCSITVQRNATGLMNSVEITVNKITTVLQDGKITVEGSSISLPFDHTYQLVYQYGVFIKLRSKVLPFSVIWRSQPGGISSVWVLSFATGCPGGKSAQNLYIDLCSRMPSTVNVYAKCAFFEEVAFSCGNQSNFWSVWRSKTSCSKPTCPGDLKFQELGSPFPPTCTNPQPQSESLVSTCLPPAGMVLNDQADGYHCIDVKSCPCVHGGKTYPPGAERNSKCQSCVCVQGKWSCSANVCPPTCNMEGQAVMTFDGKQYQVPGKCTYVAAISALSHVLCTGFLSDHTTVFWQSSMFVHVQTSFGMKIKVQVFPEIQLYIFLPTYVKTRGLCGIYNSNTEDDFTTSSGIIENAVVPFTQSWAIGDCNPPTTVLCVNTDNEIFAEQKCSQLWNTSSVFARCHDYACVQRTCQCTSGVQGCLCVALSNYAKACASQGIDVGDWRAEADCGVTCNGNLMFSYTMSACNRTCRSLSGSDPTCDVAADSVEGCGCLAGTHLNTPLECSSSALCMCHYQGGTTPPGPVGKICVHCAQASVNTARRTCESLSKPFSGEETCTSGCYCPAGLVEDHNGGCVTQDNCTCEFSGSVYASGQSVVTNCKQCTCRGGQWYCEGEPCPGVCEVFGNGQYNTFDSKWYRFNGNCQYTLVEDASGPGLFAVRVESVPCCDEALTCSRSISLDLQDVVTLTLRDMNVTETQKSGWHLQAQPLYSVHTVGLYIIISVPDLGLTVVWDKHTRVKIVLQARWKGNVRGLCGNFDGVVTNDLLTRSSSVVFSSLEFGNSWKTAVPPCSDVTQEVFPCERHSYCEAWAQRRCMILLSDTFADCRLKVDPTSYYQACILESCSCEFEGRFLGFCTAVAAYAEACNAQNVCVNWRTPDLCPVYCDYYNEESENGWHYDPCGQTETCGKKHSFTGKLEGCYPRCPLETPYFDENTRKCSSLDKCTCYFNNTVVYPVTETTVSPTTEFSTGEFETTKVTETTVSPTTEFSTAEFETTRVTETTVSPTTEFSTGEAETTRVTETTVSPTTEFSTGEFETSTVTETTVSPTTETPFTPIIPEPTTATEISMPCRDPLRNQTWPSGAEWKEDCFYKTCRNSVIEMRPVICPTLVQPNCPRDLMRVVKDEEGCCEKWQCDCQCDLYGDPHYVSFSGTKFDFLENCTYTLVKEKIARHHLSITVDNYFSNPLLFGSSVKGIVLKYHDDTVTLLVNDDYGTVEATLNQNPVQPPYVENGIRFEGTNYQIFVYLDEIRSHVSLDPDNTLQITLAMENFQDNTEGQCGVCGGASCVRRNGQVESEDCCNMTAYEWIEEDPLKPYCASIPKHESCFPIIPGTVEPPPICVNVDVETLVKNCRFDYCVAKSNSSICSPLQHLSEQCKRLGYCVYWRNLTEGACDVTCPDRMVFDECRSTPNDVCKGGKSVTVPYLLSSLFKAGAIWESHCHICRCNNQTLTEECSPMPTTPTPQCSEDSTLVSDCCDNQICVEKTCEHNGKTYKVKEMLYKTVVINTIQILSLFISKAATIV</sequence>
<dbReference type="SUPFAM" id="SSF57567">
    <property type="entry name" value="Serine protease inhibitors"/>
    <property type="match status" value="1"/>
</dbReference>
<dbReference type="GO" id="GO:0005615">
    <property type="term" value="C:extracellular space"/>
    <property type="evidence" value="ECO:0007669"/>
    <property type="project" value="TreeGrafter"/>
</dbReference>
<keyword evidence="3" id="KW-0677">Repeat</keyword>
<dbReference type="SMART" id="SM00215">
    <property type="entry name" value="VWC_out"/>
    <property type="match status" value="2"/>
</dbReference>
<dbReference type="Pfam" id="PF00094">
    <property type="entry name" value="VWD"/>
    <property type="match status" value="3"/>
</dbReference>
<accession>A0A8B9K0K3</accession>
<evidence type="ECO:0000313" key="8">
    <source>
        <dbReference type="Ensembl" id="ENSAMXP00005028515.1"/>
    </source>
</evidence>
<evidence type="ECO:0000256" key="6">
    <source>
        <dbReference type="SAM" id="MobiDB-lite"/>
    </source>
</evidence>
<dbReference type="SMART" id="SM00214">
    <property type="entry name" value="VWC"/>
    <property type="match status" value="4"/>
</dbReference>
<keyword evidence="4" id="KW-1015">Disulfide bond</keyword>
<dbReference type="Ensembl" id="ENSAMXT00005031305.1">
    <property type="protein sequence ID" value="ENSAMXP00005028515.1"/>
    <property type="gene ID" value="ENSAMXG00005014057.1"/>
</dbReference>
<dbReference type="InterPro" id="IPR036084">
    <property type="entry name" value="Ser_inhib-like_sf"/>
</dbReference>